<proteinExistence type="predicted"/>
<organism evidence="2 3">
    <name type="scientific">Streptomyces atratus</name>
    <dbReference type="NCBI Taxonomy" id="1893"/>
    <lineage>
        <taxon>Bacteria</taxon>
        <taxon>Bacillati</taxon>
        <taxon>Actinomycetota</taxon>
        <taxon>Actinomycetes</taxon>
        <taxon>Kitasatosporales</taxon>
        <taxon>Streptomycetaceae</taxon>
        <taxon>Streptomyces</taxon>
    </lineage>
</organism>
<protein>
    <submittedName>
        <fullName evidence="2">Uncharacterized protein</fullName>
    </submittedName>
</protein>
<dbReference type="RefSeq" id="WP_114248337.1">
    <property type="nucleotide sequence ID" value="NZ_CP027306.1"/>
</dbReference>
<keyword evidence="1" id="KW-0472">Membrane</keyword>
<keyword evidence="1" id="KW-0812">Transmembrane</keyword>
<evidence type="ECO:0000313" key="2">
    <source>
        <dbReference type="EMBL" id="AXE81937.1"/>
    </source>
</evidence>
<reference evidence="2 3" key="1">
    <citation type="journal article" date="2018" name="Front. Microbiol.">
        <title>Genome Sequencing of Streptomyces atratus SCSIOZH16 and Activation Production of Nocardamine via Metabolic Engineering.</title>
        <authorList>
            <person name="Li Y."/>
            <person name="Zhang C."/>
            <person name="Liu C."/>
            <person name="Ju J."/>
            <person name="Ma J."/>
        </authorList>
    </citation>
    <scope>NUCLEOTIDE SEQUENCE [LARGE SCALE GENOMIC DNA]</scope>
    <source>
        <strain evidence="2 3">SCSIO_ZH16</strain>
    </source>
</reference>
<feature type="transmembrane region" description="Helical" evidence="1">
    <location>
        <begin position="50"/>
        <end position="70"/>
    </location>
</feature>
<keyword evidence="1" id="KW-1133">Transmembrane helix</keyword>
<dbReference type="AlphaFoldDB" id="A0A2Z5JNC2"/>
<dbReference type="GeneID" id="95524295"/>
<dbReference type="Proteomes" id="UP000252698">
    <property type="component" value="Chromosome"/>
</dbReference>
<dbReference type="EMBL" id="CP027306">
    <property type="protein sequence ID" value="AXE81937.1"/>
    <property type="molecule type" value="Genomic_DNA"/>
</dbReference>
<gene>
    <name evidence="2" type="ORF">C5746_39055</name>
</gene>
<name>A0A2Z5JNC2_STRAR</name>
<feature type="transmembrane region" description="Helical" evidence="1">
    <location>
        <begin position="24"/>
        <end position="44"/>
    </location>
</feature>
<sequence>MADDGDGLQWTRVSRVGPWDAASLYGDALVMCLCGPVMLGSAVLTGADLMVMGIVFTVVFLPVGLALWGHTAAEREHNRRLDAVGIPATAEITDLTHWEDADDAGVAVGLRVSGPGFPTFEATWRRSPHDALRVGLRLTAVVEPSGGLFRVEVR</sequence>
<evidence type="ECO:0000313" key="3">
    <source>
        <dbReference type="Proteomes" id="UP000252698"/>
    </source>
</evidence>
<dbReference type="KEGG" id="sata:C5746_39055"/>
<evidence type="ECO:0000256" key="1">
    <source>
        <dbReference type="SAM" id="Phobius"/>
    </source>
</evidence>
<accession>A0A2Z5JNC2</accession>